<evidence type="ECO:0000256" key="1">
    <source>
        <dbReference type="SAM" id="SignalP"/>
    </source>
</evidence>
<dbReference type="KEGG" id="foc:113212308"/>
<sequence>MSTMQEEGRMHMKALVKVLIFCVILFLSGRCFASFNDESLNAHFEYPGPAVSERDLPICPPNAVCSVLHNRFWRKTIVKRLCRCLRRIECPWVWTDNPDNNTIHLDSRSQLKFCDEVRDLPECSQRKPALTVTTTASSGMKDIDLTPAVDEEKKLSVNVSCFCPISFVWEELPQRQIIQSPEKGTATVITHYKCKPMEKCSSYEFCGNIRADYFSVYYNCSCPTGHLCLNTDRTLVMVDELLYDGEAYQAFCYPQ</sequence>
<name>A0A6J1T545_FRAOC</name>
<keyword evidence="2" id="KW-1185">Reference proteome</keyword>
<organism evidence="2 3">
    <name type="scientific">Frankliniella occidentalis</name>
    <name type="common">Western flower thrips</name>
    <name type="synonym">Euthrips occidentalis</name>
    <dbReference type="NCBI Taxonomy" id="133901"/>
    <lineage>
        <taxon>Eukaryota</taxon>
        <taxon>Metazoa</taxon>
        <taxon>Ecdysozoa</taxon>
        <taxon>Arthropoda</taxon>
        <taxon>Hexapoda</taxon>
        <taxon>Insecta</taxon>
        <taxon>Pterygota</taxon>
        <taxon>Neoptera</taxon>
        <taxon>Paraneoptera</taxon>
        <taxon>Thysanoptera</taxon>
        <taxon>Terebrantia</taxon>
        <taxon>Thripoidea</taxon>
        <taxon>Thripidae</taxon>
        <taxon>Frankliniella</taxon>
    </lineage>
</organism>
<keyword evidence="1" id="KW-0732">Signal</keyword>
<protein>
    <submittedName>
        <fullName evidence="3">U-scoloptoxin(11)-Sm2a-like</fullName>
    </submittedName>
</protein>
<evidence type="ECO:0000313" key="3">
    <source>
        <dbReference type="RefSeq" id="XP_026286740.1"/>
    </source>
</evidence>
<dbReference type="OrthoDB" id="121932at2759"/>
<dbReference type="RefSeq" id="XP_026286740.1">
    <property type="nucleotide sequence ID" value="XM_026430955.2"/>
</dbReference>
<proteinExistence type="predicted"/>
<gene>
    <name evidence="3" type="primary">LOC113212308</name>
</gene>
<accession>A0A6J1T545</accession>
<dbReference type="Proteomes" id="UP000504606">
    <property type="component" value="Unplaced"/>
</dbReference>
<reference evidence="3" key="1">
    <citation type="submission" date="2025-08" db="UniProtKB">
        <authorList>
            <consortium name="RefSeq"/>
        </authorList>
    </citation>
    <scope>IDENTIFICATION</scope>
    <source>
        <tissue evidence="3">Whole organism</tissue>
    </source>
</reference>
<evidence type="ECO:0000313" key="2">
    <source>
        <dbReference type="Proteomes" id="UP000504606"/>
    </source>
</evidence>
<dbReference type="Gene3D" id="2.20.20.160">
    <property type="match status" value="1"/>
</dbReference>
<feature type="signal peptide" evidence="1">
    <location>
        <begin position="1"/>
        <end position="33"/>
    </location>
</feature>
<dbReference type="AlphaFoldDB" id="A0A6J1T545"/>
<dbReference type="GeneID" id="113212308"/>
<feature type="chain" id="PRO_5027106271" evidence="1">
    <location>
        <begin position="34"/>
        <end position="255"/>
    </location>
</feature>